<keyword evidence="4" id="KW-1185">Reference proteome</keyword>
<feature type="signal peptide" evidence="2">
    <location>
        <begin position="1"/>
        <end position="23"/>
    </location>
</feature>
<accession>A0AAW9MWS1</accession>
<keyword evidence="2" id="KW-0732">Signal</keyword>
<gene>
    <name evidence="3" type="ORF">VLK81_02795</name>
</gene>
<name>A0AAW9MWS1_9FIRM</name>
<dbReference type="RefSeq" id="WP_324619042.1">
    <property type="nucleotide sequence ID" value="NZ_JAYKOT010000003.1"/>
</dbReference>
<dbReference type="Gene3D" id="3.40.50.12090">
    <property type="match status" value="2"/>
</dbReference>
<proteinExistence type="predicted"/>
<evidence type="ECO:0000256" key="1">
    <source>
        <dbReference type="SAM" id="Coils"/>
    </source>
</evidence>
<dbReference type="Proteomes" id="UP001357733">
    <property type="component" value="Unassembled WGS sequence"/>
</dbReference>
<comment type="caution">
    <text evidence="3">The sequence shown here is derived from an EMBL/GenBank/DDBJ whole genome shotgun (WGS) entry which is preliminary data.</text>
</comment>
<evidence type="ECO:0000313" key="3">
    <source>
        <dbReference type="EMBL" id="MEB3428962.1"/>
    </source>
</evidence>
<keyword evidence="1" id="KW-0175">Coiled coil</keyword>
<dbReference type="InterPro" id="IPR051922">
    <property type="entry name" value="Bact_Sporulation_Assoc"/>
</dbReference>
<dbReference type="InterPro" id="IPR007253">
    <property type="entry name" value="Cell_wall-bd_2"/>
</dbReference>
<feature type="coiled-coil region" evidence="1">
    <location>
        <begin position="222"/>
        <end position="249"/>
    </location>
</feature>
<evidence type="ECO:0000313" key="4">
    <source>
        <dbReference type="Proteomes" id="UP001357733"/>
    </source>
</evidence>
<feature type="chain" id="PRO_5043667691" evidence="2">
    <location>
        <begin position="24"/>
        <end position="847"/>
    </location>
</feature>
<dbReference type="PANTHER" id="PTHR30032:SF8">
    <property type="entry name" value="GERMINATION-SPECIFIC N-ACETYLMURAMOYL-L-ALANINE AMIDASE"/>
    <property type="match status" value="1"/>
</dbReference>
<dbReference type="EMBL" id="JAYKOT010000003">
    <property type="protein sequence ID" value="MEB3428962.1"/>
    <property type="molecule type" value="Genomic_DNA"/>
</dbReference>
<dbReference type="Pfam" id="PF04122">
    <property type="entry name" value="CW_binding_2"/>
    <property type="match status" value="3"/>
</dbReference>
<organism evidence="3 4">
    <name type="scientific">Citroniella saccharovorans</name>
    <dbReference type="NCBI Taxonomy" id="2053367"/>
    <lineage>
        <taxon>Bacteria</taxon>
        <taxon>Bacillati</taxon>
        <taxon>Bacillota</taxon>
        <taxon>Tissierellia</taxon>
        <taxon>Tissierellales</taxon>
        <taxon>Peptoniphilaceae</taxon>
        <taxon>Citroniella</taxon>
    </lineage>
</organism>
<reference evidence="3 4" key="1">
    <citation type="submission" date="2024-01" db="EMBL/GenBank/DDBJ databases">
        <title>Complete genome sequence of Citroniella saccharovorans strain M6.X9, isolated from human fecal sample.</title>
        <authorList>
            <person name="Cheng G."/>
            <person name="Westerholm M."/>
            <person name="Schnurer A."/>
        </authorList>
    </citation>
    <scope>NUCLEOTIDE SEQUENCE [LARGE SCALE GENOMIC DNA]</scope>
    <source>
        <strain evidence="3 4">DSM 29873</strain>
    </source>
</reference>
<protein>
    <submittedName>
        <fullName evidence="3">Cell wall-binding repeat-containing protein</fullName>
    </submittedName>
</protein>
<dbReference type="AlphaFoldDB" id="A0AAW9MWS1"/>
<evidence type="ECO:0000256" key="2">
    <source>
        <dbReference type="SAM" id="SignalP"/>
    </source>
</evidence>
<sequence length="847" mass="96202">MKRNIKKIVALSLAATLITQPVANLKNIALATESTQTKEYKMPESSMDGILKKANEYRNEILAKVDSKANDPKFKPLIEKLKDEKTLEGIFRKSYELEAKFNDEENNEKAFNNLKAKTVGLKELIHSSEAYKKASDEDKGKMDKAFGLAVSIENVMTTLKSYTSSFELEKVNRNIFLVTRKELEKSDLESKDVFKNADKKLKDKYTELKNLFLSDYNKESSYISAKEELNKAKEALNGISDENLNMKNKLIELIGLIGEVDTNLKAIKTEVQSAIDKNETERFNELYHVLVFEFVSKNYKLADFEDEFKKINQIAEKVMKMNSFKQLPEAKRQKISKLAGDALRLYNDINAAGLNIMDVYTGLRKELLDPNNPKDILELKELKDFIFIDNEIKRVTELKESKAYKALKDDNEKDKAIKNRLENLLRELKAYTLTSSLSEDQIKELELKYKTLAMDIIGELDKTKLKELKTDLGNILESDLYKAFYKGLSDDEKKTINEYNEKIQAKIKDALENKLVTEEKLKEVYELVKKYVDVLGESKLYRISGDDRYKTSVEISKKYYKAEETKYVVLVSGEKYPDALVASTFADSLKAPILLTAKDKIQKSVLKEIERLEPEKVYVIGGKDSISDKALEALKEIKTERIAGDDRYETSTKLAELVKKANKDSQNVIFASGENFADALSSSYLSVTKKAPILLVGKDILPEVTKDFLKEYDKANEFYAVGGVNSISNKVIKKIDKDVKRLSGEDRFETSVKVAMEANKDGKKVFVTNGIKFADSLSSGAAVGIQERAIILVEKSRISKAVKNYLKNVNDIVIVGGEDSVEEDLLKEYGNKKIVKEDVLKFIKDNK</sequence>
<dbReference type="PANTHER" id="PTHR30032">
    <property type="entry name" value="N-ACETYLMURAMOYL-L-ALANINE AMIDASE-RELATED"/>
    <property type="match status" value="1"/>
</dbReference>